<dbReference type="CDD" id="cd00085">
    <property type="entry name" value="HNHc"/>
    <property type="match status" value="1"/>
</dbReference>
<organism evidence="2 3">
    <name type="scientific">Agreia bicolorata</name>
    <dbReference type="NCBI Taxonomy" id="110935"/>
    <lineage>
        <taxon>Bacteria</taxon>
        <taxon>Bacillati</taxon>
        <taxon>Actinomycetota</taxon>
        <taxon>Actinomycetes</taxon>
        <taxon>Micrococcales</taxon>
        <taxon>Microbacteriaceae</taxon>
        <taxon>Agreia</taxon>
    </lineage>
</organism>
<accession>A0A1T4YC90</accession>
<feature type="domain" description="DUF222" evidence="1">
    <location>
        <begin position="80"/>
        <end position="345"/>
    </location>
</feature>
<protein>
    <recommendedName>
        <fullName evidence="1">DUF222 domain-containing protein</fullName>
    </recommendedName>
</protein>
<dbReference type="InterPro" id="IPR003870">
    <property type="entry name" value="DUF222"/>
</dbReference>
<name>A0A1T4YC90_9MICO</name>
<evidence type="ECO:0000313" key="3">
    <source>
        <dbReference type="Proteomes" id="UP000189735"/>
    </source>
</evidence>
<sequence>MLTWNMHTMNHMHAPPDETAFSSHHSLIHVLGLLVDESIDANAELNRAHARRAKTIDDARQWCEFTYQLDNAPRSMGWSPEVTCRRVLESELAAALHVPERTMSRLIDESEALLHQLPGTYDALSRGSLSYRHAQVIIDQALSLPAESRIAFEEAVLPDAEALTVSKLERRARRLRELTHPESIQSRRATAVLDRSVELKPAHDSMSWLTAYVPCERAQAVYNRLSDIARGLQTADERRTLTQLIADVALDLLENGEPTLAGATQGIRPTVLVTVPALTLLGVSDEPATLEGYGPIDADTARRVAARAPSFFRLLTHPETGTVLSVGRDRYEVPADLRRWLRVRDETCRAPGCSRLARRCDCDHCTDWNALGLTAHDNLAHLCRRHHALKHRTDWNYTHRGSGTLEWTSPTKKNYVTHPAVKMKAAPTL</sequence>
<dbReference type="Pfam" id="PF02720">
    <property type="entry name" value="DUF222"/>
    <property type="match status" value="1"/>
</dbReference>
<evidence type="ECO:0000259" key="1">
    <source>
        <dbReference type="Pfam" id="PF02720"/>
    </source>
</evidence>
<dbReference type="Proteomes" id="UP000189735">
    <property type="component" value="Unassembled WGS sequence"/>
</dbReference>
<evidence type="ECO:0000313" key="2">
    <source>
        <dbReference type="EMBL" id="SKA98911.1"/>
    </source>
</evidence>
<dbReference type="EMBL" id="FUYG01000007">
    <property type="protein sequence ID" value="SKA98911.1"/>
    <property type="molecule type" value="Genomic_DNA"/>
</dbReference>
<dbReference type="AlphaFoldDB" id="A0A1T4YC90"/>
<gene>
    <name evidence="2" type="ORF">SAMN06295879_2620</name>
</gene>
<reference evidence="3" key="1">
    <citation type="submission" date="2017-02" db="EMBL/GenBank/DDBJ databases">
        <authorList>
            <person name="Varghese N."/>
            <person name="Submissions S."/>
        </authorList>
    </citation>
    <scope>NUCLEOTIDE SEQUENCE [LARGE SCALE GENOMIC DNA]</scope>
    <source>
        <strain evidence="3">VKM Ac-2052</strain>
    </source>
</reference>
<proteinExistence type="predicted"/>
<dbReference type="InterPro" id="IPR003615">
    <property type="entry name" value="HNH_nuc"/>
</dbReference>